<protein>
    <submittedName>
        <fullName evidence="3">TPR domain protein</fullName>
    </submittedName>
</protein>
<keyword evidence="4" id="KW-1185">Reference proteome</keyword>
<keyword evidence="2" id="KW-0732">Signal</keyword>
<evidence type="ECO:0000313" key="4">
    <source>
        <dbReference type="Proteomes" id="UP000004931"/>
    </source>
</evidence>
<dbReference type="Proteomes" id="UP000004931">
    <property type="component" value="Unassembled WGS sequence"/>
</dbReference>
<feature type="signal peptide" evidence="2">
    <location>
        <begin position="1"/>
        <end position="29"/>
    </location>
</feature>
<dbReference type="EMBL" id="AAVT01000001">
    <property type="protein sequence ID" value="EAW32900.1"/>
    <property type="molecule type" value="Genomic_DNA"/>
</dbReference>
<dbReference type="SUPFAM" id="SSF48452">
    <property type="entry name" value="TPR-like"/>
    <property type="match status" value="1"/>
</dbReference>
<evidence type="ECO:0000313" key="3">
    <source>
        <dbReference type="EMBL" id="EAW32900.1"/>
    </source>
</evidence>
<sequence>MTMNILSLITLKRWAKAAVLTVPVLVAQAMVPALQPYSDVALVGVVQAQEQAEAKKDKKKTKRTQAMNNKTYEKLQLAQEAVEAKNIPEAIAILDELKNNTRRPPNDAELANILNMFAFIYYSKEDYKNALESYKQIIPLPLAPEGTIVQARYSVAQLYFVMEKYREGIDALLEWFKVTAAPTASAYVMLAQGYYQIKENDNALKNIEVAIAMYKENDKVPKEQWYGLQYFLYYDKKEIKKTVEILSEMIVHYPKKQYWMQLSGMYADLGNEGKQTGALEAAYVQGMLEKEKELINMASLYLMSDVPYKAAKVLDKGIDAEFIDATSKNLDLLGMSWRQAQEIKKAIPEMAKAAAKSDAGDLWARLCNVYLDNDQFKKAVDACDRGLKKGGVKREDQAHLVKGMAHYELKQYKSARSEFIKAGKDKRTAKMAKQWSTFMAKELERQKSLEST</sequence>
<comment type="caution">
    <text evidence="3">The sequence shown here is derived from an EMBL/GenBank/DDBJ whole genome shotgun (WGS) entry which is preliminary data.</text>
</comment>
<dbReference type="STRING" id="247633.GP2143_16631"/>
<keyword evidence="1" id="KW-0802">TPR repeat</keyword>
<dbReference type="PROSITE" id="PS50005">
    <property type="entry name" value="TPR"/>
    <property type="match status" value="1"/>
</dbReference>
<dbReference type="eggNOG" id="COG0457">
    <property type="taxonomic scope" value="Bacteria"/>
</dbReference>
<gene>
    <name evidence="3" type="ORF">GP2143_16631</name>
</gene>
<proteinExistence type="predicted"/>
<dbReference type="AlphaFoldDB" id="A0Y9U6"/>
<dbReference type="InterPro" id="IPR019734">
    <property type="entry name" value="TPR_rpt"/>
</dbReference>
<evidence type="ECO:0000256" key="2">
    <source>
        <dbReference type="SAM" id="SignalP"/>
    </source>
</evidence>
<dbReference type="InterPro" id="IPR011990">
    <property type="entry name" value="TPR-like_helical_dom_sf"/>
</dbReference>
<organism evidence="3 4">
    <name type="scientific">marine gamma proteobacterium HTCC2143</name>
    <dbReference type="NCBI Taxonomy" id="247633"/>
    <lineage>
        <taxon>Bacteria</taxon>
        <taxon>Pseudomonadati</taxon>
        <taxon>Pseudomonadota</taxon>
        <taxon>Gammaproteobacteria</taxon>
        <taxon>Cellvibrionales</taxon>
        <taxon>Spongiibacteraceae</taxon>
        <taxon>BD1-7 clade</taxon>
    </lineage>
</organism>
<feature type="chain" id="PRO_5002631011" evidence="2">
    <location>
        <begin position="30"/>
        <end position="452"/>
    </location>
</feature>
<dbReference type="Gene3D" id="1.25.40.10">
    <property type="entry name" value="Tetratricopeptide repeat domain"/>
    <property type="match status" value="3"/>
</dbReference>
<accession>A0Y9U6</accession>
<evidence type="ECO:0000256" key="1">
    <source>
        <dbReference type="PROSITE-ProRule" id="PRU00339"/>
    </source>
</evidence>
<feature type="repeat" description="TPR" evidence="1">
    <location>
        <begin position="184"/>
        <end position="217"/>
    </location>
</feature>
<name>A0Y9U6_9GAMM</name>
<reference evidence="3 4" key="1">
    <citation type="journal article" date="2010" name="J. Bacteriol.">
        <title>Genome sequence of the oligotrophic marine Gammaproteobacterium HTCC2143, isolated from the Oregon Coast.</title>
        <authorList>
            <person name="Oh H.M."/>
            <person name="Kang I."/>
            <person name="Ferriera S."/>
            <person name="Giovannoni S.J."/>
            <person name="Cho J.C."/>
        </authorList>
    </citation>
    <scope>NUCLEOTIDE SEQUENCE [LARGE SCALE GENOMIC DNA]</scope>
    <source>
        <strain evidence="3 4">HTCC2143</strain>
    </source>
</reference>
<dbReference type="SUPFAM" id="SSF81901">
    <property type="entry name" value="HCP-like"/>
    <property type="match status" value="1"/>
</dbReference>
<dbReference type="SMART" id="SM00028">
    <property type="entry name" value="TPR"/>
    <property type="match status" value="3"/>
</dbReference>